<gene>
    <name evidence="1" type="ORF">J2Z17_002344</name>
</gene>
<dbReference type="Proteomes" id="UP000759443">
    <property type="component" value="Unassembled WGS sequence"/>
</dbReference>
<accession>A0ABS4DYZ7</accession>
<evidence type="ECO:0000313" key="2">
    <source>
        <dbReference type="Proteomes" id="UP000759443"/>
    </source>
</evidence>
<reference evidence="1 2" key="1">
    <citation type="submission" date="2021-03" db="EMBL/GenBank/DDBJ databases">
        <title>Genomic Encyclopedia of Type Strains, Phase IV (KMG-IV): sequencing the most valuable type-strain genomes for metagenomic binning, comparative biology and taxonomic classification.</title>
        <authorList>
            <person name="Goeker M."/>
        </authorList>
    </citation>
    <scope>NUCLEOTIDE SEQUENCE [LARGE SCALE GENOMIC DNA]</scope>
    <source>
        <strain evidence="1 2">DSM 21600</strain>
    </source>
</reference>
<keyword evidence="2" id="KW-1185">Reference proteome</keyword>
<protein>
    <recommendedName>
        <fullName evidence="3">Succinoglycan biosynthesis protein exoi</fullName>
    </recommendedName>
</protein>
<comment type="caution">
    <text evidence="1">The sequence shown here is derived from an EMBL/GenBank/DDBJ whole genome shotgun (WGS) entry which is preliminary data.</text>
</comment>
<name>A0ABS4DYZ7_9HYPH</name>
<proteinExistence type="predicted"/>
<dbReference type="RefSeq" id="WP_209945078.1">
    <property type="nucleotide sequence ID" value="NZ_JAGGJU010000005.1"/>
</dbReference>
<evidence type="ECO:0000313" key="1">
    <source>
        <dbReference type="EMBL" id="MBP1850907.1"/>
    </source>
</evidence>
<sequence>MKTLLVFATLAYTLVLTNTDHPGSTARAMLDPGCNIKGNIAVQSGRHIYHTPGQEDYDRTIIRTEYGERWFCSESEARTAGWEKASR</sequence>
<evidence type="ECO:0008006" key="3">
    <source>
        <dbReference type="Google" id="ProtNLM"/>
    </source>
</evidence>
<dbReference type="EMBL" id="JAGGJU010000005">
    <property type="protein sequence ID" value="MBP1850907.1"/>
    <property type="molecule type" value="Genomic_DNA"/>
</dbReference>
<organism evidence="1 2">
    <name type="scientific">Rhizobium halophytocola</name>
    <dbReference type="NCBI Taxonomy" id="735519"/>
    <lineage>
        <taxon>Bacteria</taxon>
        <taxon>Pseudomonadati</taxon>
        <taxon>Pseudomonadota</taxon>
        <taxon>Alphaproteobacteria</taxon>
        <taxon>Hyphomicrobiales</taxon>
        <taxon>Rhizobiaceae</taxon>
        <taxon>Rhizobium/Agrobacterium group</taxon>
        <taxon>Rhizobium</taxon>
    </lineage>
</organism>